<organism evidence="2 3">
    <name type="scientific">Halobacterium hubeiense</name>
    <dbReference type="NCBI Taxonomy" id="1407499"/>
    <lineage>
        <taxon>Archaea</taxon>
        <taxon>Methanobacteriati</taxon>
        <taxon>Methanobacteriota</taxon>
        <taxon>Stenosarchaea group</taxon>
        <taxon>Halobacteria</taxon>
        <taxon>Halobacteriales</taxon>
        <taxon>Halobacteriaceae</taxon>
        <taxon>Halobacterium</taxon>
    </lineage>
</organism>
<evidence type="ECO:0000256" key="1">
    <source>
        <dbReference type="SAM" id="Coils"/>
    </source>
</evidence>
<accession>A0A0U5D1Z1</accession>
<reference evidence="3" key="1">
    <citation type="journal article" date="2016" name="Environ. Microbiol.">
        <title>The complete genome of a viable archaeum isolated from 123-million-year-old rock salt.</title>
        <authorList>
            <person name="Jaakkola S.T."/>
            <person name="Pfeiffer F."/>
            <person name="Ravantti J.J."/>
            <person name="Guo Q."/>
            <person name="Liu Y."/>
            <person name="Chen X."/>
            <person name="Ma H."/>
            <person name="Yang C."/>
            <person name="Oksanen H.M."/>
            <person name="Bamford D.H."/>
        </authorList>
    </citation>
    <scope>NUCLEOTIDE SEQUENCE</scope>
    <source>
        <strain evidence="3">JI20-1</strain>
        <plasmid evidence="3">Plasmid pSTJ001</plasmid>
    </source>
</reference>
<feature type="coiled-coil region" evidence="1">
    <location>
        <begin position="26"/>
        <end position="123"/>
    </location>
</feature>
<geneLocation type="plasmid" evidence="3">
    <name>pSTJ001</name>
</geneLocation>
<dbReference type="KEGG" id="hhb:Hhub_4267"/>
<evidence type="ECO:0000313" key="3">
    <source>
        <dbReference type="Proteomes" id="UP000066737"/>
    </source>
</evidence>
<keyword evidence="1" id="KW-0175">Coiled coil</keyword>
<dbReference type="RefSeq" id="WP_059058704.1">
    <property type="nucleotide sequence ID" value="NZ_LN831303.1"/>
</dbReference>
<keyword evidence="3" id="KW-1185">Reference proteome</keyword>
<evidence type="ECO:0000313" key="2">
    <source>
        <dbReference type="EMBL" id="CQH64069.1"/>
    </source>
</evidence>
<dbReference type="EMBL" id="LN831303">
    <property type="protein sequence ID" value="CQH64069.1"/>
    <property type="molecule type" value="Genomic_DNA"/>
</dbReference>
<proteinExistence type="predicted"/>
<gene>
    <name evidence="2" type="ORF">HHUB_4267</name>
</gene>
<dbReference type="AlphaFoldDB" id="A0A0U5D1Z1"/>
<dbReference type="GeneID" id="26660577"/>
<dbReference type="OrthoDB" id="254270at2157"/>
<sequence>MSTSDQPDAITDAREQFQNGNPEAAFETLTGEVQRLHDRVRDLNRDYEHAVAKTEQLQDDVTDLEANLEAKDETIEALQTETEQRKAANERLQDRITELEADNDALHAENDRLQDRVSRLEDELDRRPHIEWAGPDPTELAITSSEAGNTVKPYQAIRDRVEADTHELLEERVQRLEDGEANVVVRGEFDGDELPIERKIAMRKAGGDLSANKARATLVFPKFGGHADTRGGSQLVLSSSDVRAILRETTDRSEWPNETIKRTMQWTAKLTSHRDEKHDWGARDDENLLTLRRGRDGELELVADIDEYREYYAELEEAQKHE</sequence>
<name>A0A0U5D1Z1_9EURY</name>
<protein>
    <submittedName>
        <fullName evidence="2">Uncharacterized protein</fullName>
    </submittedName>
</protein>
<dbReference type="Proteomes" id="UP000066737">
    <property type="component" value="Plasmid pSTJ001"/>
</dbReference>
<dbReference type="Gene3D" id="1.10.287.1490">
    <property type="match status" value="1"/>
</dbReference>